<evidence type="ECO:0000313" key="3">
    <source>
        <dbReference type="Proteomes" id="UP001501671"/>
    </source>
</evidence>
<dbReference type="InterPro" id="IPR052342">
    <property type="entry name" value="MCH/BMMD"/>
</dbReference>
<evidence type="ECO:0000259" key="1">
    <source>
        <dbReference type="Pfam" id="PF01575"/>
    </source>
</evidence>
<keyword evidence="3" id="KW-1185">Reference proteome</keyword>
<name>A0ABP8HJ16_9BURK</name>
<dbReference type="Pfam" id="PF01575">
    <property type="entry name" value="MaoC_dehydratas"/>
    <property type="match status" value="1"/>
</dbReference>
<dbReference type="PANTHER" id="PTHR43664">
    <property type="entry name" value="MONOAMINE OXIDASE-RELATED"/>
    <property type="match status" value="1"/>
</dbReference>
<dbReference type="InterPro" id="IPR029069">
    <property type="entry name" value="HotDog_dom_sf"/>
</dbReference>
<gene>
    <name evidence="2" type="ORF">GCM10023144_38710</name>
</gene>
<dbReference type="SUPFAM" id="SSF54637">
    <property type="entry name" value="Thioesterase/thiol ester dehydrase-isomerase"/>
    <property type="match status" value="1"/>
</dbReference>
<proteinExistence type="predicted"/>
<dbReference type="InterPro" id="IPR002539">
    <property type="entry name" value="MaoC-like_dom"/>
</dbReference>
<dbReference type="Proteomes" id="UP001501671">
    <property type="component" value="Unassembled WGS sequence"/>
</dbReference>
<reference evidence="3" key="1">
    <citation type="journal article" date="2019" name="Int. J. Syst. Evol. Microbiol.">
        <title>The Global Catalogue of Microorganisms (GCM) 10K type strain sequencing project: providing services to taxonomists for standard genome sequencing and annotation.</title>
        <authorList>
            <consortium name="The Broad Institute Genomics Platform"/>
            <consortium name="The Broad Institute Genome Sequencing Center for Infectious Disease"/>
            <person name="Wu L."/>
            <person name="Ma J."/>
        </authorList>
    </citation>
    <scope>NUCLEOTIDE SEQUENCE [LARGE SCALE GENOMIC DNA]</scope>
    <source>
        <strain evidence="3">JCM 17666</strain>
    </source>
</reference>
<organism evidence="2 3">
    <name type="scientific">Pigmentiphaga soli</name>
    <dbReference type="NCBI Taxonomy" id="1007095"/>
    <lineage>
        <taxon>Bacteria</taxon>
        <taxon>Pseudomonadati</taxon>
        <taxon>Pseudomonadota</taxon>
        <taxon>Betaproteobacteria</taxon>
        <taxon>Burkholderiales</taxon>
        <taxon>Alcaligenaceae</taxon>
        <taxon>Pigmentiphaga</taxon>
    </lineage>
</organism>
<dbReference type="RefSeq" id="WP_345251535.1">
    <property type="nucleotide sequence ID" value="NZ_BAABFO010000023.1"/>
</dbReference>
<dbReference type="Gene3D" id="3.10.129.10">
    <property type="entry name" value="Hotdog Thioesterase"/>
    <property type="match status" value="1"/>
</dbReference>
<protein>
    <submittedName>
        <fullName evidence="2">MaoC/PaaZ C-terminal domain-containing protein</fullName>
    </submittedName>
</protein>
<sequence>MTRYYEDYEAGDRFPMGERLITEADHAQFCELVGYRVPLFVDEAYARTTPFGGRICPSALVMSFSTAMTEGLFHGSVIAMLATDNGRFSAPLRPGDTMRTEVEVVAKRTSSKPGRGIVVFRDVVSNQRGEIVFQIDKTLLIKQRT</sequence>
<comment type="caution">
    <text evidence="2">The sequence shown here is derived from an EMBL/GenBank/DDBJ whole genome shotgun (WGS) entry which is preliminary data.</text>
</comment>
<dbReference type="EMBL" id="BAABFO010000023">
    <property type="protein sequence ID" value="GAA4339889.1"/>
    <property type="molecule type" value="Genomic_DNA"/>
</dbReference>
<dbReference type="CDD" id="cd03451">
    <property type="entry name" value="FkbR2"/>
    <property type="match status" value="1"/>
</dbReference>
<accession>A0ABP8HJ16</accession>
<dbReference type="PANTHER" id="PTHR43664:SF1">
    <property type="entry name" value="BETA-METHYLMALYL-COA DEHYDRATASE"/>
    <property type="match status" value="1"/>
</dbReference>
<feature type="domain" description="MaoC-like" evidence="1">
    <location>
        <begin position="19"/>
        <end position="113"/>
    </location>
</feature>
<evidence type="ECO:0000313" key="2">
    <source>
        <dbReference type="EMBL" id="GAA4339889.1"/>
    </source>
</evidence>